<dbReference type="SUPFAM" id="SSF49785">
    <property type="entry name" value="Galactose-binding domain-like"/>
    <property type="match status" value="1"/>
</dbReference>
<evidence type="ECO:0000313" key="5">
    <source>
        <dbReference type="EMBL" id="MBD0835652.1"/>
    </source>
</evidence>
<dbReference type="InterPro" id="IPR008979">
    <property type="entry name" value="Galactose-bd-like_sf"/>
</dbReference>
<keyword evidence="1 2" id="KW-0732">Signal</keyword>
<name>A0A8J6UBP7_9FLAO</name>
<evidence type="ECO:0000259" key="3">
    <source>
        <dbReference type="Pfam" id="PF18962"/>
    </source>
</evidence>
<dbReference type="NCBIfam" id="TIGR04183">
    <property type="entry name" value="Por_Secre_tail"/>
    <property type="match status" value="1"/>
</dbReference>
<evidence type="ECO:0000259" key="4">
    <source>
        <dbReference type="Pfam" id="PF18998"/>
    </source>
</evidence>
<dbReference type="Pfam" id="PF18998">
    <property type="entry name" value="Flg_new_2"/>
    <property type="match status" value="1"/>
</dbReference>
<gene>
    <name evidence="5" type="ORF">ICJ84_09400</name>
</gene>
<dbReference type="InterPro" id="IPR026444">
    <property type="entry name" value="Secre_tail"/>
</dbReference>
<evidence type="ECO:0000313" key="6">
    <source>
        <dbReference type="Proteomes" id="UP000602057"/>
    </source>
</evidence>
<reference evidence="5" key="1">
    <citation type="journal article" date="2013" name="Int. J. Syst. Evol. Microbiol.">
        <title>Aestuariibaculum suncheonense gen. nov., sp. nov., a marine bacterium of the family Flavobacteriaceae isolated from a tidal flat and emended descriptions of the genera Gaetbulibacter and Tamlana.</title>
        <authorList>
            <person name="Jeong S.H."/>
            <person name="Park M.S."/>
            <person name="Jin H.M."/>
            <person name="Lee K."/>
            <person name="Park W."/>
            <person name="Jeon C.O."/>
        </authorList>
    </citation>
    <scope>NUCLEOTIDE SEQUENCE</scope>
    <source>
        <strain evidence="5">SC17</strain>
    </source>
</reference>
<feature type="domain" description="Bacterial repeat" evidence="4">
    <location>
        <begin position="166"/>
        <end position="233"/>
    </location>
</feature>
<protein>
    <submittedName>
        <fullName evidence="5">T9SS type A sorting domain-containing protein</fullName>
    </submittedName>
</protein>
<sequence>MKNITLLLLTILPILGFGQSDYAITNNTFDSDISTWKSIGTGASVEWDATQGNSSLGALKLNAANDTSRAQTDNVQMTIAGSTYELTLYVKGTNGATFHGQVFQSGAGKVGAQLVLNGNWQAYTISDITLATGVNTNVRLWCDDVPGGTFYFDDVYLNLNVPAGNYVLTADTNGNGVVTTSPDDPFYTSGSSVNVQAAANTHWLFDSWSGNLTGATNPTSITMDADKNITANFIIDPSFDYAFTFDSDGDLEGWSLDPQLTVASHTGSLVTLTPTTDQWARFSLFDFPIPANSYNKVTITLKNESTNDDELGLIIDNGSGSEVITMPMTTGDTGFKTYTFNQTQFTTAWSGDITTMRIRFTDADNITVGRSSGTGNIIIDNIVFEYDSSLSAENFNKGTFTLYPNPAKNVVYFNTTNTISKIEVFSITGKKVLETSKFNNNAMNISSLKSGLYLLNIRDSENNTMVKKLIKQ</sequence>
<dbReference type="EMBL" id="JACVXC010000003">
    <property type="protein sequence ID" value="MBD0835652.1"/>
    <property type="molecule type" value="Genomic_DNA"/>
</dbReference>
<feature type="chain" id="PRO_5035168930" evidence="2">
    <location>
        <begin position="23"/>
        <end position="472"/>
    </location>
</feature>
<accession>A0A8J6UBP7</accession>
<dbReference type="Pfam" id="PF18962">
    <property type="entry name" value="Por_Secre_tail"/>
    <property type="match status" value="1"/>
</dbReference>
<feature type="signal peptide" evidence="2">
    <location>
        <begin position="1"/>
        <end position="22"/>
    </location>
</feature>
<feature type="domain" description="Secretion system C-terminal sorting" evidence="3">
    <location>
        <begin position="402"/>
        <end position="470"/>
    </location>
</feature>
<keyword evidence="6" id="KW-1185">Reference proteome</keyword>
<dbReference type="AlphaFoldDB" id="A0A8J6UBP7"/>
<dbReference type="InterPro" id="IPR044060">
    <property type="entry name" value="Bacterial_rp_domain"/>
</dbReference>
<evidence type="ECO:0000256" key="2">
    <source>
        <dbReference type="SAM" id="SignalP"/>
    </source>
</evidence>
<comment type="caution">
    <text evidence="5">The sequence shown here is derived from an EMBL/GenBank/DDBJ whole genome shotgun (WGS) entry which is preliminary data.</text>
</comment>
<organism evidence="5 6">
    <name type="scientific">Aestuariibaculum suncheonense</name>
    <dbReference type="NCBI Taxonomy" id="1028745"/>
    <lineage>
        <taxon>Bacteria</taxon>
        <taxon>Pseudomonadati</taxon>
        <taxon>Bacteroidota</taxon>
        <taxon>Flavobacteriia</taxon>
        <taxon>Flavobacteriales</taxon>
        <taxon>Flavobacteriaceae</taxon>
    </lineage>
</organism>
<evidence type="ECO:0000256" key="1">
    <source>
        <dbReference type="ARBA" id="ARBA00022729"/>
    </source>
</evidence>
<dbReference type="RefSeq" id="WP_188216143.1">
    <property type="nucleotide sequence ID" value="NZ_BAABGH010000011.1"/>
</dbReference>
<reference evidence="5" key="2">
    <citation type="submission" date="2020-09" db="EMBL/GenBank/DDBJ databases">
        <authorList>
            <person name="Wu Z."/>
        </authorList>
    </citation>
    <scope>NUCLEOTIDE SEQUENCE</scope>
    <source>
        <strain evidence="5">SC17</strain>
    </source>
</reference>
<dbReference type="Gene3D" id="2.60.120.260">
    <property type="entry name" value="Galactose-binding domain-like"/>
    <property type="match status" value="1"/>
</dbReference>
<dbReference type="Proteomes" id="UP000602057">
    <property type="component" value="Unassembled WGS sequence"/>
</dbReference>
<proteinExistence type="predicted"/>